<evidence type="ECO:0000256" key="9">
    <source>
        <dbReference type="RuleBase" id="RU003823"/>
    </source>
</evidence>
<dbReference type="GO" id="GO:0006412">
    <property type="term" value="P:translation"/>
    <property type="evidence" value="ECO:0007669"/>
    <property type="project" value="InterPro"/>
</dbReference>
<dbReference type="GO" id="GO:0005743">
    <property type="term" value="C:mitochondrial inner membrane"/>
    <property type="evidence" value="ECO:0007669"/>
    <property type="project" value="UniProtKB-ARBA"/>
</dbReference>
<evidence type="ECO:0000256" key="1">
    <source>
        <dbReference type="ARBA" id="ARBA00004173"/>
    </source>
</evidence>
<evidence type="ECO:0000259" key="10">
    <source>
        <dbReference type="PROSITE" id="PS50881"/>
    </source>
</evidence>
<evidence type="ECO:0000256" key="2">
    <source>
        <dbReference type="ARBA" id="ARBA00008945"/>
    </source>
</evidence>
<proteinExistence type="inferred from homology"/>
<dbReference type="SUPFAM" id="SSF54768">
    <property type="entry name" value="dsRNA-binding domain-like"/>
    <property type="match status" value="1"/>
</dbReference>
<evidence type="ECO:0000313" key="11">
    <source>
        <dbReference type="EMBL" id="KAJ3569748.1"/>
    </source>
</evidence>
<dbReference type="EMBL" id="JANIEX010000272">
    <property type="protein sequence ID" value="KAJ3569748.1"/>
    <property type="molecule type" value="Genomic_DNA"/>
</dbReference>
<dbReference type="InterPro" id="IPR000851">
    <property type="entry name" value="Ribosomal_uS5"/>
</dbReference>
<protein>
    <recommendedName>
        <fullName evidence="6">Small ribosomal subunit protein uS5m</fullName>
    </recommendedName>
    <alternativeName>
        <fullName evidence="7">28S ribosomal protein S5, mitochondrial</fullName>
    </alternativeName>
</protein>
<dbReference type="InterPro" id="IPR013810">
    <property type="entry name" value="Ribosomal_uS5_N"/>
</dbReference>
<dbReference type="PROSITE" id="PS50881">
    <property type="entry name" value="S5_DSRBD"/>
    <property type="match status" value="1"/>
</dbReference>
<dbReference type="FunFam" id="3.30.160.20:FF:000022">
    <property type="entry name" value="28S ribosomal protein S5, mitochondrial"/>
    <property type="match status" value="1"/>
</dbReference>
<keyword evidence="5 8" id="KW-0687">Ribonucleoprotein</keyword>
<feature type="domain" description="S5 DRBM" evidence="10">
    <location>
        <begin position="5"/>
        <end position="68"/>
    </location>
</feature>
<dbReference type="SUPFAM" id="SSF54211">
    <property type="entry name" value="Ribosomal protein S5 domain 2-like"/>
    <property type="match status" value="1"/>
</dbReference>
<dbReference type="PANTHER" id="PTHR48277:SF1">
    <property type="entry name" value="MITOCHONDRIAL RIBOSOMAL PROTEIN S5"/>
    <property type="match status" value="1"/>
</dbReference>
<name>A0AAD5VUE6_9AGAR</name>
<dbReference type="InterPro" id="IPR020568">
    <property type="entry name" value="Ribosomal_Su5_D2-typ_SF"/>
</dbReference>
<dbReference type="Gene3D" id="3.30.230.10">
    <property type="match status" value="1"/>
</dbReference>
<dbReference type="InterPro" id="IPR005324">
    <property type="entry name" value="Ribosomal_uS5_C"/>
</dbReference>
<dbReference type="Gene3D" id="3.30.160.20">
    <property type="match status" value="1"/>
</dbReference>
<dbReference type="Proteomes" id="UP001213000">
    <property type="component" value="Unassembled WGS sequence"/>
</dbReference>
<evidence type="ECO:0000256" key="4">
    <source>
        <dbReference type="ARBA" id="ARBA00023128"/>
    </source>
</evidence>
<organism evidence="11 12">
    <name type="scientific">Leucocoprinus birnbaumii</name>
    <dbReference type="NCBI Taxonomy" id="56174"/>
    <lineage>
        <taxon>Eukaryota</taxon>
        <taxon>Fungi</taxon>
        <taxon>Dikarya</taxon>
        <taxon>Basidiomycota</taxon>
        <taxon>Agaricomycotina</taxon>
        <taxon>Agaricomycetes</taxon>
        <taxon>Agaricomycetidae</taxon>
        <taxon>Agaricales</taxon>
        <taxon>Agaricineae</taxon>
        <taxon>Agaricaceae</taxon>
        <taxon>Leucocoprinus</taxon>
    </lineage>
</organism>
<dbReference type="GO" id="GO:0003735">
    <property type="term" value="F:structural constituent of ribosome"/>
    <property type="evidence" value="ECO:0007669"/>
    <property type="project" value="UniProtKB-UniRule"/>
</dbReference>
<comment type="similarity">
    <text evidence="2 9">Belongs to the universal ribosomal protein uS5 family.</text>
</comment>
<keyword evidence="4" id="KW-0496">Mitochondrion</keyword>
<evidence type="ECO:0000256" key="6">
    <source>
        <dbReference type="ARBA" id="ARBA00039335"/>
    </source>
</evidence>
<dbReference type="GO" id="GO:0005763">
    <property type="term" value="C:mitochondrial small ribosomal subunit"/>
    <property type="evidence" value="ECO:0007669"/>
    <property type="project" value="UniProtKB-ARBA"/>
</dbReference>
<comment type="subcellular location">
    <subcellularLocation>
        <location evidence="1">Mitochondrion</location>
    </subcellularLocation>
</comment>
<reference evidence="11" key="1">
    <citation type="submission" date="2022-07" db="EMBL/GenBank/DDBJ databases">
        <title>Genome Sequence of Leucocoprinus birnbaumii.</title>
        <authorList>
            <person name="Buettner E."/>
        </authorList>
    </citation>
    <scope>NUCLEOTIDE SEQUENCE</scope>
    <source>
        <strain evidence="11">VT141</strain>
    </source>
</reference>
<dbReference type="FunFam" id="3.30.230.10:FF:000002">
    <property type="entry name" value="30S ribosomal protein S5"/>
    <property type="match status" value="1"/>
</dbReference>
<gene>
    <name evidence="11" type="ORF">NP233_g4846</name>
</gene>
<accession>A0AAD5VUE6</accession>
<dbReference type="PANTHER" id="PTHR48277">
    <property type="entry name" value="MITOCHONDRIAL RIBOSOMAL PROTEIN S5"/>
    <property type="match status" value="1"/>
</dbReference>
<evidence type="ECO:0000256" key="5">
    <source>
        <dbReference type="ARBA" id="ARBA00023274"/>
    </source>
</evidence>
<dbReference type="Pfam" id="PF00333">
    <property type="entry name" value="Ribosomal_S5"/>
    <property type="match status" value="1"/>
</dbReference>
<dbReference type="Pfam" id="PF03719">
    <property type="entry name" value="Ribosomal_S5_C"/>
    <property type="match status" value="1"/>
</dbReference>
<comment type="caution">
    <text evidence="11">The sequence shown here is derived from an EMBL/GenBank/DDBJ whole genome shotgun (WGS) entry which is preliminary data.</text>
</comment>
<keyword evidence="3 8" id="KW-0689">Ribosomal protein</keyword>
<dbReference type="GO" id="GO:0003723">
    <property type="term" value="F:RNA binding"/>
    <property type="evidence" value="ECO:0007669"/>
    <property type="project" value="InterPro"/>
</dbReference>
<evidence type="ECO:0000313" key="12">
    <source>
        <dbReference type="Proteomes" id="UP001213000"/>
    </source>
</evidence>
<evidence type="ECO:0000256" key="8">
    <source>
        <dbReference type="PROSITE-ProRule" id="PRU00268"/>
    </source>
</evidence>
<evidence type="ECO:0000256" key="7">
    <source>
        <dbReference type="ARBA" id="ARBA00041606"/>
    </source>
</evidence>
<dbReference type="AlphaFoldDB" id="A0AAD5VUE6"/>
<dbReference type="InterPro" id="IPR014721">
    <property type="entry name" value="Ribsml_uS5_D2-typ_fold_subgr"/>
</dbReference>
<evidence type="ECO:0000256" key="3">
    <source>
        <dbReference type="ARBA" id="ARBA00022980"/>
    </source>
</evidence>
<sequence length="184" mass="20306">MMEKFYTSVLLSRRVVHQTGKGKVRSHWYLVLTGNGNGLVGYGQGKHAKPRIALQQARAAAIKNMDYVERFEERTVWTEMSAKLGATKLVLRPRPVGFGLRCNPSLHQVLRAAGFKDISAKVWGSRNKMNVIKCAFMLLQAGHAPPGMGDGIGGKGAKLSRGVGMMGKMQMERARGRKLISLRK</sequence>
<keyword evidence="12" id="KW-1185">Reference proteome</keyword>